<proteinExistence type="predicted"/>
<keyword evidence="2" id="KW-1185">Reference proteome</keyword>
<sequence length="179" mass="19355">MIPGAPTGPHGGKKGDLGEKALLTPEAAVRILAGQHLTAPFFRRHFRRYSILATLSDGKAAATACFHFLKYSSNTRCCLLATVQASSPRKTSGNGGSVAWSPGNGSGVFSKEDVVKRSSRAPNHFFSLRVARFPDYGRRAFSKENVVRCKRRKVVKSFIVGSQFLGAPVTSLSLFGLLR</sequence>
<evidence type="ECO:0000313" key="1">
    <source>
        <dbReference type="EMBL" id="KAJ1210194.1"/>
    </source>
</evidence>
<dbReference type="Proteomes" id="UP001066276">
    <property type="component" value="Chromosome 1_2"/>
</dbReference>
<accession>A0AAV7WAT8</accession>
<evidence type="ECO:0000313" key="2">
    <source>
        <dbReference type="Proteomes" id="UP001066276"/>
    </source>
</evidence>
<dbReference type="EMBL" id="JANPWB010000002">
    <property type="protein sequence ID" value="KAJ1210194.1"/>
    <property type="molecule type" value="Genomic_DNA"/>
</dbReference>
<reference evidence="1" key="1">
    <citation type="journal article" date="2022" name="bioRxiv">
        <title>Sequencing and chromosome-scale assembly of the giantPleurodeles waltlgenome.</title>
        <authorList>
            <person name="Brown T."/>
            <person name="Elewa A."/>
            <person name="Iarovenko S."/>
            <person name="Subramanian E."/>
            <person name="Araus A.J."/>
            <person name="Petzold A."/>
            <person name="Susuki M."/>
            <person name="Suzuki K.-i.T."/>
            <person name="Hayashi T."/>
            <person name="Toyoda A."/>
            <person name="Oliveira C."/>
            <person name="Osipova E."/>
            <person name="Leigh N.D."/>
            <person name="Simon A."/>
            <person name="Yun M.H."/>
        </authorList>
    </citation>
    <scope>NUCLEOTIDE SEQUENCE</scope>
    <source>
        <strain evidence="1">20211129_DDA</strain>
        <tissue evidence="1">Liver</tissue>
    </source>
</reference>
<name>A0AAV7WAT8_PLEWA</name>
<protein>
    <submittedName>
        <fullName evidence="1">Uncharacterized protein</fullName>
    </submittedName>
</protein>
<gene>
    <name evidence="1" type="ORF">NDU88_005562</name>
</gene>
<comment type="caution">
    <text evidence="1">The sequence shown here is derived from an EMBL/GenBank/DDBJ whole genome shotgun (WGS) entry which is preliminary data.</text>
</comment>
<dbReference type="AlphaFoldDB" id="A0AAV7WAT8"/>
<organism evidence="1 2">
    <name type="scientific">Pleurodeles waltl</name>
    <name type="common">Iberian ribbed newt</name>
    <dbReference type="NCBI Taxonomy" id="8319"/>
    <lineage>
        <taxon>Eukaryota</taxon>
        <taxon>Metazoa</taxon>
        <taxon>Chordata</taxon>
        <taxon>Craniata</taxon>
        <taxon>Vertebrata</taxon>
        <taxon>Euteleostomi</taxon>
        <taxon>Amphibia</taxon>
        <taxon>Batrachia</taxon>
        <taxon>Caudata</taxon>
        <taxon>Salamandroidea</taxon>
        <taxon>Salamandridae</taxon>
        <taxon>Pleurodelinae</taxon>
        <taxon>Pleurodeles</taxon>
    </lineage>
</organism>